<accession>E5AQH5</accession>
<name>E5AQH5_MYCRK</name>
<dbReference type="STRING" id="882378.RBRH_03745"/>
<dbReference type="HOGENOM" id="CLU_2153625_0_0_4"/>
<dbReference type="EC" id="1.6.5.5" evidence="2"/>
<dbReference type="AlphaFoldDB" id="E5AQH5"/>
<gene>
    <name evidence="2" type="ordered locus">RBRH_03745</name>
</gene>
<reference evidence="2 3" key="1">
    <citation type="journal article" date="2011" name="J. Bacteriol.">
        <title>Complete genome sequence of Burkholderia rhizoxinica, an endosymbiont of Rhizopus microsporus.</title>
        <authorList>
            <person name="Lackner G."/>
            <person name="Moebius N."/>
            <person name="Partida-Martinez L."/>
            <person name="Hertweck C."/>
        </authorList>
    </citation>
    <scope>NUCLEOTIDE SEQUENCE [LARGE SCALE GENOMIC DNA]</scope>
    <source>
        <strain evidence="3">DSM 19002 / CIP 109453 / HKI 454</strain>
    </source>
</reference>
<dbReference type="KEGG" id="brh:RBRH_03745"/>
<evidence type="ECO:0000256" key="1">
    <source>
        <dbReference type="SAM" id="MobiDB-lite"/>
    </source>
</evidence>
<dbReference type="Gene3D" id="3.40.50.720">
    <property type="entry name" value="NAD(P)-binding Rossmann-like Domain"/>
    <property type="match status" value="1"/>
</dbReference>
<sequence>MPSRRQLCRTGASQHGMARPLPGRGFRQRRDPGLPLNLALLKQAGILGVFWGEFVRREPQRNAAAVAHLLDGLRGDKLRPHISARYALEDTPRALQEMAARRVTGKVLITP</sequence>
<organism evidence="2 3">
    <name type="scientific">Mycetohabitans rhizoxinica (strain DSM 19002 / CIP 109453 / HKI 454)</name>
    <name type="common">Paraburkholderia rhizoxinica</name>
    <dbReference type="NCBI Taxonomy" id="882378"/>
    <lineage>
        <taxon>Bacteria</taxon>
        <taxon>Pseudomonadati</taxon>
        <taxon>Pseudomonadota</taxon>
        <taxon>Betaproteobacteria</taxon>
        <taxon>Burkholderiales</taxon>
        <taxon>Burkholderiaceae</taxon>
        <taxon>Mycetohabitans</taxon>
    </lineage>
</organism>
<protein>
    <submittedName>
        <fullName evidence="2">Quinone oxidoreductase</fullName>
        <ecNumber evidence="2">1.6.5.5</ecNumber>
    </submittedName>
</protein>
<dbReference type="EMBL" id="FR687359">
    <property type="protein sequence ID" value="CBW74857.1"/>
    <property type="molecule type" value="Genomic_DNA"/>
</dbReference>
<keyword evidence="2" id="KW-0560">Oxidoreductase</keyword>
<evidence type="ECO:0000313" key="2">
    <source>
        <dbReference type="EMBL" id="CBW74857.1"/>
    </source>
</evidence>
<dbReference type="Proteomes" id="UP000007437">
    <property type="component" value="Chromosome"/>
</dbReference>
<dbReference type="eggNOG" id="COG0604">
    <property type="taxonomic scope" value="Bacteria"/>
</dbReference>
<proteinExistence type="predicted"/>
<evidence type="ECO:0000313" key="3">
    <source>
        <dbReference type="Proteomes" id="UP000007437"/>
    </source>
</evidence>
<dbReference type="Pfam" id="PF13602">
    <property type="entry name" value="ADH_zinc_N_2"/>
    <property type="match status" value="1"/>
</dbReference>
<dbReference type="Gene3D" id="3.90.180.10">
    <property type="entry name" value="Medium-chain alcohol dehydrogenases, catalytic domain"/>
    <property type="match status" value="1"/>
</dbReference>
<dbReference type="GO" id="GO:0003960">
    <property type="term" value="F:quinone reductase (NADPH) activity"/>
    <property type="evidence" value="ECO:0007669"/>
    <property type="project" value="UniProtKB-EC"/>
</dbReference>
<feature type="region of interest" description="Disordered" evidence="1">
    <location>
        <begin position="1"/>
        <end position="26"/>
    </location>
</feature>